<evidence type="ECO:0000256" key="6">
    <source>
        <dbReference type="ARBA" id="ARBA00022723"/>
    </source>
</evidence>
<protein>
    <submittedName>
        <fullName evidence="18">Extracellular sulfatase SULF-1 homolog isoform X2</fullName>
    </submittedName>
</protein>
<sequence>MNLKIIPLILTWNILLIAAKRESFEDEDSIRAKELRNKENNRNRTTFNGTLTDIPERRYLRHRNSSRYRGDRRRFWEREHEIRRERRKGSEAHSSEEYSVFNRTNPYNLRNVDKPRRPEKHWNKSSMERITTERRKILNQSKPDRSHPIPVKENTTRMKGKITNKWQNNGYIPYPQPREKKPNIILILTDDQDVELGSLNFMPRTMKAIRSAGAEFRHAYTTTPMCCPSRSSLLTGVYIHNHNVYTNNDNCSSPMWQATHETNTFATYLSNAGYRTGYFGKYLNKYNGSYIPPGWREWGGLIMNSKYYNYSVNMNGKKIKHGDDYHRDYYPDLIANDSIAFLRASKRRFSRKPVLLVMSFPAPHGPEDSAPQYSHLFFNVTTHHTPTYDMAPNPDKQWILRVTEKMKPIHRQFTDLLMTKRLQTLQSVDMAVERVYQELKALGELDNTYLVYTSDHGYHLGQFGLVKGKSFPFEFDIRVPFLVRGPGVEPGTVVDDIILNIDLAPTFLDMGGVTPPPHMDGRSLLPLLQPRRRRQAAAHWPDTFLVESSGRRETQAHLSEERRAHWYNREMNEKVTTPRALEVSSESGDFDDESDDDDFLELDDDDDNENTDSSDATKKLSEPLLTNESHNPILEANLEKALDAEEGSASNQLDFLTPGSKLYEQSAASIASGKAARLAAECSKTELRAPCSEGRKWKCVLVNGRWRRHKCKYESEINTPQPKMSTKKCACFTPSGLVYTRLETDGTILRRPTDNQKENATRNRRSINNDVFEPNTVESILEENPSIGHLRFLNEPFNEVENKSIKEKVEELIKQTEAYIEAYERTKENVDHKRIKRRAQHLNHNKHKQKNDVLEPNESSLECKIEKDGTVNCSQIIYNDLKAWHTNRLSLEDQIRQLRTKLEDLKEIKRHLKTSKPMIDLQTVVTPYANQNHLRSRNTTHETASKDQLRKTKLHRMKYKHRNNTLDKKIKQSNDYIVSTINAVTKENVFGSHKNEPTTTEATTLRYELNMSDDGTEANNTELPKPQITTIIIENNYYDQNRVDEQTTLHSVPTILDDVTTTEYFKPIFTSTTKQKIDEYVIDINSPIHTSDAHIYDTVEKISTTPKFTNLFSYDSISTIPSSTNKPTVRYETTASPSLGPTRFDASEYEQRNPNQAGADLGVFSKPTDIFQRRLHPLFIENEDKHVCYCEENRKPRGPGHAYLEAAQKAREERRKLKEQRLRKKLRKAKKKAELERLCESERMNCFRHDNDHWRTAPLWTSGPFCFCMSSSNNTYNCVRTINATHNLLYCEFVTGLVTYYNLRIDPFETQNRVKYLTQSEKDYFHNQLQQLLTCRGPSCRRFSHSNPLGSSEEINRRLDDQQLYRGEPLGYNERAWRWSGYGRRYARARELHRRRHMMMF</sequence>
<dbReference type="PANTHER" id="PTHR43108">
    <property type="entry name" value="N-ACETYLGLUCOSAMINE-6-SULFATASE FAMILY MEMBER"/>
    <property type="match status" value="1"/>
</dbReference>
<feature type="compositionally biased region" description="Acidic residues" evidence="14">
    <location>
        <begin position="588"/>
        <end position="612"/>
    </location>
</feature>
<dbReference type="GO" id="GO:0008449">
    <property type="term" value="F:N-acetylglucosamine-6-sulfatase activity"/>
    <property type="evidence" value="ECO:0007669"/>
    <property type="project" value="TreeGrafter"/>
</dbReference>
<dbReference type="GO" id="GO:0009986">
    <property type="term" value="C:cell surface"/>
    <property type="evidence" value="ECO:0007669"/>
    <property type="project" value="UniProtKB-SubCell"/>
</dbReference>
<evidence type="ECO:0000256" key="2">
    <source>
        <dbReference type="ARBA" id="ARBA00004240"/>
    </source>
</evidence>
<feature type="coiled-coil region" evidence="13">
    <location>
        <begin position="881"/>
        <end position="915"/>
    </location>
</feature>
<keyword evidence="10" id="KW-0106">Calcium</keyword>
<feature type="region of interest" description="Disordered" evidence="14">
    <location>
        <begin position="1123"/>
        <end position="1145"/>
    </location>
</feature>
<dbReference type="GO" id="GO:0005783">
    <property type="term" value="C:endoplasmic reticulum"/>
    <property type="evidence" value="ECO:0007669"/>
    <property type="project" value="UniProtKB-SubCell"/>
</dbReference>
<dbReference type="GO" id="GO:0005539">
    <property type="term" value="F:glycosaminoglycan binding"/>
    <property type="evidence" value="ECO:0007669"/>
    <property type="project" value="TreeGrafter"/>
</dbReference>
<dbReference type="Proteomes" id="UP000694872">
    <property type="component" value="Unplaced"/>
</dbReference>
<evidence type="ECO:0000256" key="11">
    <source>
        <dbReference type="ARBA" id="ARBA00023034"/>
    </source>
</evidence>
<dbReference type="Pfam" id="PF12548">
    <property type="entry name" value="DUF3740"/>
    <property type="match status" value="1"/>
</dbReference>
<dbReference type="InterPro" id="IPR000917">
    <property type="entry name" value="Sulfatase_N"/>
</dbReference>
<dbReference type="InterPro" id="IPR024607">
    <property type="entry name" value="Sulfatase_CS"/>
</dbReference>
<dbReference type="SUPFAM" id="SSF53649">
    <property type="entry name" value="Alkaline phosphatase-like"/>
    <property type="match status" value="1"/>
</dbReference>
<dbReference type="PANTHER" id="PTHR43108:SF16">
    <property type="entry name" value="EXTRACELLULAR SULFATASE SULF-1 HOMOLOG"/>
    <property type="match status" value="1"/>
</dbReference>
<dbReference type="InterPro" id="IPR017850">
    <property type="entry name" value="Alkaline_phosphatase_core_sf"/>
</dbReference>
<comment type="subcellular location">
    <subcellularLocation>
        <location evidence="3">Cell surface</location>
    </subcellularLocation>
    <subcellularLocation>
        <location evidence="2">Endoplasmic reticulum</location>
    </subcellularLocation>
    <subcellularLocation>
        <location evidence="4">Golgi apparatus</location>
        <location evidence="4">Golgi stack</location>
    </subcellularLocation>
</comment>
<keyword evidence="13" id="KW-0175">Coiled coil</keyword>
<evidence type="ECO:0000256" key="3">
    <source>
        <dbReference type="ARBA" id="ARBA00004241"/>
    </source>
</evidence>
<keyword evidence="6" id="KW-0479">Metal-binding</keyword>
<accession>A0AAJ6Z7Z9</accession>
<feature type="compositionally biased region" description="Basic and acidic residues" evidence="14">
    <location>
        <begin position="111"/>
        <end position="127"/>
    </location>
</feature>
<evidence type="ECO:0000259" key="16">
    <source>
        <dbReference type="Pfam" id="PF00884"/>
    </source>
</evidence>
<comment type="cofactor">
    <cofactor evidence="1">
        <name>Ca(2+)</name>
        <dbReference type="ChEBI" id="CHEBI:29108"/>
    </cofactor>
</comment>
<gene>
    <name evidence="18" type="primary">LOC106117271</name>
</gene>
<dbReference type="CTD" id="23213"/>
<reference evidence="18" key="1">
    <citation type="submission" date="2025-08" db="UniProtKB">
        <authorList>
            <consortium name="RefSeq"/>
        </authorList>
    </citation>
    <scope>IDENTIFICATION</scope>
</reference>
<feature type="domain" description="Extracellular sulfatase C-terminal" evidence="17">
    <location>
        <begin position="817"/>
        <end position="917"/>
    </location>
</feature>
<feature type="region of interest" description="Disordered" evidence="14">
    <location>
        <begin position="107"/>
        <end position="127"/>
    </location>
</feature>
<evidence type="ECO:0000256" key="12">
    <source>
        <dbReference type="ARBA" id="ARBA00023180"/>
    </source>
</evidence>
<comment type="similarity">
    <text evidence="5">Belongs to the sulfatase family.</text>
</comment>
<keyword evidence="12" id="KW-0325">Glycoprotein</keyword>
<dbReference type="CDD" id="cd16147">
    <property type="entry name" value="G6S"/>
    <property type="match status" value="1"/>
</dbReference>
<evidence type="ECO:0000256" key="7">
    <source>
        <dbReference type="ARBA" id="ARBA00022729"/>
    </source>
</evidence>
<dbReference type="GeneID" id="106117271"/>
<keyword evidence="7 15" id="KW-0732">Signal</keyword>
<dbReference type="GO" id="GO:0046872">
    <property type="term" value="F:metal ion binding"/>
    <property type="evidence" value="ECO:0007669"/>
    <property type="project" value="UniProtKB-KW"/>
</dbReference>
<evidence type="ECO:0000256" key="1">
    <source>
        <dbReference type="ARBA" id="ARBA00001913"/>
    </source>
</evidence>
<proteinExistence type="inferred from homology"/>
<feature type="chain" id="PRO_5042573131" evidence="15">
    <location>
        <begin position="20"/>
        <end position="1401"/>
    </location>
</feature>
<feature type="coiled-coil region" evidence="13">
    <location>
        <begin position="1200"/>
        <end position="1236"/>
    </location>
</feature>
<evidence type="ECO:0000256" key="9">
    <source>
        <dbReference type="ARBA" id="ARBA00022824"/>
    </source>
</evidence>
<dbReference type="PROSITE" id="PS00523">
    <property type="entry name" value="SULFATASE_1"/>
    <property type="match status" value="1"/>
</dbReference>
<dbReference type="GO" id="GO:0005795">
    <property type="term" value="C:Golgi stack"/>
    <property type="evidence" value="ECO:0007669"/>
    <property type="project" value="UniProtKB-SubCell"/>
</dbReference>
<evidence type="ECO:0000256" key="10">
    <source>
        <dbReference type="ARBA" id="ARBA00022837"/>
    </source>
</evidence>
<evidence type="ECO:0000259" key="17">
    <source>
        <dbReference type="Pfam" id="PF12548"/>
    </source>
</evidence>
<dbReference type="FunFam" id="3.40.720.10:FF:000050">
    <property type="entry name" value="Extracellular sulfatase SULF-1"/>
    <property type="match status" value="1"/>
</dbReference>
<dbReference type="Pfam" id="PF00884">
    <property type="entry name" value="Sulfatase"/>
    <property type="match status" value="1"/>
</dbReference>
<feature type="coiled-coil region" evidence="13">
    <location>
        <begin position="802"/>
        <end position="833"/>
    </location>
</feature>
<feature type="domain" description="Sulfatase N-terminal" evidence="16">
    <location>
        <begin position="182"/>
        <end position="512"/>
    </location>
</feature>
<evidence type="ECO:0000256" key="4">
    <source>
        <dbReference type="ARBA" id="ARBA00004348"/>
    </source>
</evidence>
<dbReference type="RefSeq" id="XP_013166949.1">
    <property type="nucleotide sequence ID" value="XM_013311495.1"/>
</dbReference>
<name>A0AAJ6Z7Z9_PAPXU</name>
<dbReference type="InterPro" id="IPR024609">
    <property type="entry name" value="Extracellular_sulfatase_C"/>
</dbReference>
<feature type="compositionally biased region" description="Polar residues" evidence="14">
    <location>
        <begin position="1123"/>
        <end position="1139"/>
    </location>
</feature>
<keyword evidence="9" id="KW-0256">Endoplasmic reticulum</keyword>
<evidence type="ECO:0000256" key="5">
    <source>
        <dbReference type="ARBA" id="ARBA00008779"/>
    </source>
</evidence>
<feature type="region of interest" description="Disordered" evidence="14">
    <location>
        <begin position="577"/>
        <end position="631"/>
    </location>
</feature>
<evidence type="ECO:0000256" key="8">
    <source>
        <dbReference type="ARBA" id="ARBA00022801"/>
    </source>
</evidence>
<evidence type="ECO:0000313" key="18">
    <source>
        <dbReference type="RefSeq" id="XP_013166949.1"/>
    </source>
</evidence>
<dbReference type="Gene3D" id="3.40.720.10">
    <property type="entry name" value="Alkaline Phosphatase, subunit A"/>
    <property type="match status" value="1"/>
</dbReference>
<evidence type="ECO:0000256" key="15">
    <source>
        <dbReference type="SAM" id="SignalP"/>
    </source>
</evidence>
<keyword evidence="11" id="KW-0333">Golgi apparatus</keyword>
<organism evidence="18">
    <name type="scientific">Papilio xuthus</name>
    <name type="common">Asian swallowtail butterfly</name>
    <dbReference type="NCBI Taxonomy" id="66420"/>
    <lineage>
        <taxon>Eukaryota</taxon>
        <taxon>Metazoa</taxon>
        <taxon>Ecdysozoa</taxon>
        <taxon>Arthropoda</taxon>
        <taxon>Hexapoda</taxon>
        <taxon>Insecta</taxon>
        <taxon>Pterygota</taxon>
        <taxon>Neoptera</taxon>
        <taxon>Endopterygota</taxon>
        <taxon>Lepidoptera</taxon>
        <taxon>Glossata</taxon>
        <taxon>Ditrysia</taxon>
        <taxon>Papilionoidea</taxon>
        <taxon>Papilionidae</taxon>
        <taxon>Papilioninae</taxon>
        <taxon>Papilio</taxon>
    </lineage>
</organism>
<evidence type="ECO:0000256" key="13">
    <source>
        <dbReference type="SAM" id="Coils"/>
    </source>
</evidence>
<evidence type="ECO:0000256" key="14">
    <source>
        <dbReference type="SAM" id="MobiDB-lite"/>
    </source>
</evidence>
<keyword evidence="8" id="KW-0378">Hydrolase</keyword>
<feature type="signal peptide" evidence="15">
    <location>
        <begin position="1"/>
        <end position="19"/>
    </location>
</feature>